<dbReference type="Gene3D" id="2.60.130.10">
    <property type="entry name" value="Aromatic compound dioxygenase"/>
    <property type="match status" value="1"/>
</dbReference>
<gene>
    <name evidence="5" type="ORF">H3N35_09165</name>
</gene>
<accession>A0ABY7VIM4</accession>
<organism evidence="5 6">
    <name type="scientific">Thalassomonas haliotis</name>
    <dbReference type="NCBI Taxonomy" id="485448"/>
    <lineage>
        <taxon>Bacteria</taxon>
        <taxon>Pseudomonadati</taxon>
        <taxon>Pseudomonadota</taxon>
        <taxon>Gammaproteobacteria</taxon>
        <taxon>Alteromonadales</taxon>
        <taxon>Colwelliaceae</taxon>
        <taxon>Thalassomonas</taxon>
    </lineage>
</organism>
<reference evidence="5 6" key="1">
    <citation type="journal article" date="2022" name="Mar. Drugs">
        <title>Bioassay-Guided Fractionation Leads to the Detection of Cholic Acid Generated by the Rare Thalassomonas sp.</title>
        <authorList>
            <person name="Pheiffer F."/>
            <person name="Schneider Y.K."/>
            <person name="Hansen E.H."/>
            <person name="Andersen J.H."/>
            <person name="Isaksson J."/>
            <person name="Busche T."/>
            <person name="R C."/>
            <person name="Kalinowski J."/>
            <person name="Zyl L.V."/>
            <person name="Trindade M."/>
        </authorList>
    </citation>
    <scope>NUCLEOTIDE SEQUENCE [LARGE SCALE GENOMIC DNA]</scope>
    <source>
        <strain evidence="5 6">A5K-61T</strain>
    </source>
</reference>
<dbReference type="PANTHER" id="PTHR33711">
    <property type="entry name" value="DIOXYGENASE, PUTATIVE (AFU_ORTHOLOGUE AFUA_2G02910)-RELATED"/>
    <property type="match status" value="1"/>
</dbReference>
<evidence type="ECO:0000256" key="3">
    <source>
        <dbReference type="ARBA" id="ARBA00023002"/>
    </source>
</evidence>
<dbReference type="CDD" id="cd03459">
    <property type="entry name" value="3_4-PCD"/>
    <property type="match status" value="1"/>
</dbReference>
<dbReference type="InterPro" id="IPR000627">
    <property type="entry name" value="Intradiol_dOase_C"/>
</dbReference>
<dbReference type="EMBL" id="CP059693">
    <property type="protein sequence ID" value="WDE13579.1"/>
    <property type="molecule type" value="Genomic_DNA"/>
</dbReference>
<dbReference type="Proteomes" id="UP001215231">
    <property type="component" value="Chromosome"/>
</dbReference>
<evidence type="ECO:0000256" key="2">
    <source>
        <dbReference type="ARBA" id="ARBA00022964"/>
    </source>
</evidence>
<dbReference type="InterPro" id="IPR050770">
    <property type="entry name" value="Intradiol_RC_Dioxygenase"/>
</dbReference>
<dbReference type="InterPro" id="IPR015889">
    <property type="entry name" value="Intradiol_dOase_core"/>
</dbReference>
<evidence type="ECO:0000313" key="6">
    <source>
        <dbReference type="Proteomes" id="UP001215231"/>
    </source>
</evidence>
<dbReference type="Pfam" id="PF00775">
    <property type="entry name" value="Dioxygenase_C"/>
    <property type="match status" value="1"/>
</dbReference>
<dbReference type="PANTHER" id="PTHR33711:SF10">
    <property type="entry name" value="INTRADIOL RING-CLEAVAGE DIOXYGENASES DOMAIN-CONTAINING PROTEIN"/>
    <property type="match status" value="1"/>
</dbReference>
<evidence type="ECO:0000313" key="5">
    <source>
        <dbReference type="EMBL" id="WDE13579.1"/>
    </source>
</evidence>
<protein>
    <submittedName>
        <fullName evidence="5">Protocatechuate 3,4-dioxygenase</fullName>
    </submittedName>
</protein>
<name>A0ABY7VIM4_9GAMM</name>
<dbReference type="RefSeq" id="WP_274053972.1">
    <property type="nucleotide sequence ID" value="NZ_CP059693.1"/>
</dbReference>
<keyword evidence="6" id="KW-1185">Reference proteome</keyword>
<evidence type="ECO:0000259" key="4">
    <source>
        <dbReference type="Pfam" id="PF00775"/>
    </source>
</evidence>
<keyword evidence="3" id="KW-0560">Oxidoreductase</keyword>
<comment type="similarity">
    <text evidence="1">Belongs to the intradiol ring-cleavage dioxygenase family.</text>
</comment>
<proteinExistence type="inferred from homology"/>
<sequence length="207" mass="23031">MKRRAFIKSGVLGTVASVITTSTQAKMVTPSEVEGPFYPITPRKDQDADLTRVAGKGGLAQGEIIDVFGQVLDTDLKPVEGVTLDLWQANSFGKYHHPHDTNSAPVDEHFQAWAIMQSGSEGRYKFKTVIPGAYPLGRNQQRTPHIHFKIAKNGYVSLLTQMYFPNQVLNEQDGLFKRKSASEQAMMTAKAVGKSNQYQYDIIIEKL</sequence>
<evidence type="ECO:0000256" key="1">
    <source>
        <dbReference type="ARBA" id="ARBA00007825"/>
    </source>
</evidence>
<feature type="domain" description="Intradiol ring-cleavage dioxygenases" evidence="4">
    <location>
        <begin position="34"/>
        <end position="204"/>
    </location>
</feature>
<dbReference type="SUPFAM" id="SSF49482">
    <property type="entry name" value="Aromatic compound dioxygenase"/>
    <property type="match status" value="1"/>
</dbReference>
<keyword evidence="2" id="KW-0223">Dioxygenase</keyword>
<dbReference type="InterPro" id="IPR039387">
    <property type="entry name" value="3_4-PCD"/>
</dbReference>